<evidence type="ECO:0000313" key="8">
    <source>
        <dbReference type="Proteomes" id="UP000694865"/>
    </source>
</evidence>
<keyword evidence="8" id="KW-1185">Reference proteome</keyword>
<dbReference type="PROSITE" id="PS50021">
    <property type="entry name" value="CH"/>
    <property type="match status" value="1"/>
</dbReference>
<dbReference type="PRINTS" id="PR00889">
    <property type="entry name" value="CALPONIN"/>
</dbReference>
<evidence type="ECO:0000256" key="5">
    <source>
        <dbReference type="ARBA" id="ARBA00025109"/>
    </source>
</evidence>
<dbReference type="InterPro" id="IPR003096">
    <property type="entry name" value="SM22_calponin"/>
</dbReference>
<sequence>MASRPTGYGLTAELKAKQKAKYDIEREKECRNWIEGCTGNQLSDQELGSEHLQKSLKNGIAVCNLINVLAPGSVKKINESTMAFKQMENIGKFLDATKEYGVPSSQLFQTVDLYEGQNMVSVIDCIWALASQAQKKGYAGPVWGVKVADKNVREFDEATLRAGQGEIGLQAGYNKGATQAGMTAYGTTRHM</sequence>
<dbReference type="Gene3D" id="1.10.418.10">
    <property type="entry name" value="Calponin-like domain"/>
    <property type="match status" value="1"/>
</dbReference>
<feature type="domain" description="Calponin-homology (CH)" evidence="7">
    <location>
        <begin position="24"/>
        <end position="134"/>
    </location>
</feature>
<dbReference type="PRINTS" id="PR00888">
    <property type="entry name" value="SM22CALPONIN"/>
</dbReference>
<dbReference type="InterPro" id="IPR001715">
    <property type="entry name" value="CH_dom"/>
</dbReference>
<gene>
    <name evidence="9" type="primary">LOC100374216</name>
</gene>
<evidence type="ECO:0000313" key="9">
    <source>
        <dbReference type="RefSeq" id="XP_002732081.1"/>
    </source>
</evidence>
<dbReference type="InterPro" id="IPR000557">
    <property type="entry name" value="Calponin_repeat"/>
</dbReference>
<protein>
    <recommendedName>
        <fullName evidence="6">Calponin</fullName>
    </recommendedName>
</protein>
<dbReference type="RefSeq" id="XP_002732081.1">
    <property type="nucleotide sequence ID" value="XM_002732035.2"/>
</dbReference>
<comment type="function">
    <text evidence="5 6">Thin filament-associated protein that is implicated in the regulation and modulation of smooth muscle contraction. It is capable of binding to actin, calmodulin and tropomyosin. The interaction of calponin with actin inhibits the actomyosin Mg-ATPase activity.</text>
</comment>
<organism evidence="8 9">
    <name type="scientific">Saccoglossus kowalevskii</name>
    <name type="common">Acorn worm</name>
    <dbReference type="NCBI Taxonomy" id="10224"/>
    <lineage>
        <taxon>Eukaryota</taxon>
        <taxon>Metazoa</taxon>
        <taxon>Hemichordata</taxon>
        <taxon>Enteropneusta</taxon>
        <taxon>Harrimaniidae</taxon>
        <taxon>Saccoglossus</taxon>
    </lineage>
</organism>
<dbReference type="Proteomes" id="UP000694865">
    <property type="component" value="Unplaced"/>
</dbReference>
<keyword evidence="2" id="KW-0677">Repeat</keyword>
<dbReference type="InterPro" id="IPR001997">
    <property type="entry name" value="Calponin/LIMCH1"/>
</dbReference>
<dbReference type="InterPro" id="IPR050606">
    <property type="entry name" value="Calponin-like"/>
</dbReference>
<proteinExistence type="inferred from homology"/>
<dbReference type="PROSITE" id="PS01052">
    <property type="entry name" value="CALPONIN_1"/>
    <property type="match status" value="1"/>
</dbReference>
<evidence type="ECO:0000256" key="2">
    <source>
        <dbReference type="ARBA" id="ARBA00022737"/>
    </source>
</evidence>
<evidence type="ECO:0000256" key="3">
    <source>
        <dbReference type="ARBA" id="ARBA00022860"/>
    </source>
</evidence>
<evidence type="ECO:0000256" key="6">
    <source>
        <dbReference type="RuleBase" id="RU361224"/>
    </source>
</evidence>
<comment type="similarity">
    <text evidence="1 6">Belongs to the calponin family.</text>
</comment>
<dbReference type="GeneID" id="100374216"/>
<evidence type="ECO:0000259" key="7">
    <source>
        <dbReference type="PROSITE" id="PS50021"/>
    </source>
</evidence>
<dbReference type="Pfam" id="PF00307">
    <property type="entry name" value="CH"/>
    <property type="match status" value="1"/>
</dbReference>
<dbReference type="PROSITE" id="PS51122">
    <property type="entry name" value="CALPONIN_2"/>
    <property type="match status" value="1"/>
</dbReference>
<dbReference type="PANTHER" id="PTHR47385">
    <property type="entry name" value="CALPONIN"/>
    <property type="match status" value="1"/>
</dbReference>
<keyword evidence="3 6" id="KW-0112">Calmodulin-binding</keyword>
<dbReference type="SUPFAM" id="SSF47576">
    <property type="entry name" value="Calponin-homology domain, CH-domain"/>
    <property type="match status" value="1"/>
</dbReference>
<evidence type="ECO:0000256" key="4">
    <source>
        <dbReference type="ARBA" id="ARBA00023203"/>
    </source>
</evidence>
<evidence type="ECO:0000256" key="1">
    <source>
        <dbReference type="ARBA" id="ARBA00009631"/>
    </source>
</evidence>
<name>A0ABM0GKS6_SACKO</name>
<accession>A0ABM0GKS6</accession>
<dbReference type="Pfam" id="PF00402">
    <property type="entry name" value="Calponin"/>
    <property type="match status" value="1"/>
</dbReference>
<reference evidence="9" key="1">
    <citation type="submission" date="2025-08" db="UniProtKB">
        <authorList>
            <consortium name="RefSeq"/>
        </authorList>
    </citation>
    <scope>IDENTIFICATION</scope>
    <source>
        <tissue evidence="9">Testes</tissue>
    </source>
</reference>
<dbReference type="SMART" id="SM00033">
    <property type="entry name" value="CH"/>
    <property type="match status" value="1"/>
</dbReference>
<dbReference type="InterPro" id="IPR036872">
    <property type="entry name" value="CH_dom_sf"/>
</dbReference>
<keyword evidence="4 6" id="KW-0009">Actin-binding</keyword>
<dbReference type="PANTHER" id="PTHR47385:SF14">
    <property type="entry name" value="TRANSGELIN"/>
    <property type="match status" value="1"/>
</dbReference>